<evidence type="ECO:0000256" key="2">
    <source>
        <dbReference type="PROSITE-ProRule" id="PRU00035"/>
    </source>
</evidence>
<comment type="caution">
    <text evidence="5">The sequence shown here is derived from an EMBL/GenBank/DDBJ whole genome shotgun (WGS) entry which is preliminary data.</text>
</comment>
<feature type="compositionally biased region" description="Basic and acidic residues" evidence="3">
    <location>
        <begin position="745"/>
        <end position="754"/>
    </location>
</feature>
<keyword evidence="1 2" id="KW-0103">Bromodomain</keyword>
<dbReference type="Proteomes" id="UP000034680">
    <property type="component" value="Unassembled WGS sequence"/>
</dbReference>
<dbReference type="AlphaFoldDB" id="A0A0G2FQE7"/>
<feature type="compositionally biased region" description="Basic and acidic residues" evidence="3">
    <location>
        <begin position="402"/>
        <end position="412"/>
    </location>
</feature>
<feature type="compositionally biased region" description="Acidic residues" evidence="3">
    <location>
        <begin position="589"/>
        <end position="598"/>
    </location>
</feature>
<feature type="region of interest" description="Disordered" evidence="3">
    <location>
        <begin position="214"/>
        <end position="253"/>
    </location>
</feature>
<feature type="compositionally biased region" description="Basic residues" evidence="3">
    <location>
        <begin position="787"/>
        <end position="806"/>
    </location>
</feature>
<dbReference type="Pfam" id="PF00439">
    <property type="entry name" value="Bromodomain"/>
    <property type="match status" value="1"/>
</dbReference>
<dbReference type="SUPFAM" id="SSF47370">
    <property type="entry name" value="Bromodomain"/>
    <property type="match status" value="1"/>
</dbReference>
<name>A0A0G2FQE7_9PEZI</name>
<dbReference type="InterPro" id="IPR036427">
    <property type="entry name" value="Bromodomain-like_sf"/>
</dbReference>
<feature type="compositionally biased region" description="Basic and acidic residues" evidence="3">
    <location>
        <begin position="228"/>
        <end position="238"/>
    </location>
</feature>
<dbReference type="GO" id="GO:0016740">
    <property type="term" value="F:transferase activity"/>
    <property type="evidence" value="ECO:0007669"/>
    <property type="project" value="UniProtKB-KW"/>
</dbReference>
<reference evidence="5 6" key="2">
    <citation type="submission" date="2015-05" db="EMBL/GenBank/DDBJ databases">
        <authorList>
            <person name="Morales-Cruz A."/>
            <person name="Amrine K.C."/>
            <person name="Cantu D."/>
        </authorList>
    </citation>
    <scope>NUCLEOTIDE SEQUENCE [LARGE SCALE GENOMIC DNA]</scope>
    <source>
        <strain evidence="5">DA912</strain>
    </source>
</reference>
<feature type="region of interest" description="Disordered" evidence="3">
    <location>
        <begin position="428"/>
        <end position="495"/>
    </location>
</feature>
<dbReference type="InterPro" id="IPR001487">
    <property type="entry name" value="Bromodomain"/>
</dbReference>
<evidence type="ECO:0000256" key="3">
    <source>
        <dbReference type="SAM" id="MobiDB-lite"/>
    </source>
</evidence>
<feature type="region of interest" description="Disordered" evidence="3">
    <location>
        <begin position="390"/>
        <end position="414"/>
    </location>
</feature>
<proteinExistence type="predicted"/>
<evidence type="ECO:0000313" key="5">
    <source>
        <dbReference type="EMBL" id="KKY36241.1"/>
    </source>
</evidence>
<feature type="region of interest" description="Disordered" evidence="3">
    <location>
        <begin position="514"/>
        <end position="808"/>
    </location>
</feature>
<gene>
    <name evidence="5" type="ORF">UCDDA912_g03785</name>
</gene>
<evidence type="ECO:0000256" key="1">
    <source>
        <dbReference type="ARBA" id="ARBA00023117"/>
    </source>
</evidence>
<protein>
    <submittedName>
        <fullName evidence="5">Putative histone acetyltransferase ngf-1</fullName>
    </submittedName>
</protein>
<keyword evidence="5" id="KW-0808">Transferase</keyword>
<reference evidence="5 6" key="1">
    <citation type="submission" date="2015-05" db="EMBL/GenBank/DDBJ databases">
        <title>Distinctive expansion of gene families associated with plant cell wall degradation and secondary metabolism in the genomes of grapevine trunk pathogens.</title>
        <authorList>
            <person name="Lawrence D.P."/>
            <person name="Travadon R."/>
            <person name="Rolshausen P.E."/>
            <person name="Baumgartner K."/>
        </authorList>
    </citation>
    <scope>NUCLEOTIDE SEQUENCE [LARGE SCALE GENOMIC DNA]</scope>
    <source>
        <strain evidence="5">DA912</strain>
    </source>
</reference>
<feature type="domain" description="Bromo" evidence="4">
    <location>
        <begin position="285"/>
        <end position="348"/>
    </location>
</feature>
<sequence>MSEFKPLEQMSLPPEEGPPHWSKEWGREVVRDQVMLDRVFAGTVDFSLEERNDMLRVMKDEVIPLRNLWRELEHSERTEAFALCEKYNKPKTGKFDVVLSNYDTLLVGLETRFPHLAKLIKDHDELDPHFLEGSLKTMFKEGSCSITFNNGQPVRRDEHAIQSLEGLKDYLMKKTTLLGQQNQVLTRALEQNGLQLPHECADIQRQVDALKWPSSDKPALVEGPGLETGERRDKRPESKPLALLEGPTGTEFTGLYEGLPDPEEMSRDQLRHLLKSLNRFRCGQFFEERSTQEESDEYYDVVKQHRDLSTIRDDLSLDAGYGACDFFFDIRHMIDNYSHYFGKGSEERRMAELFQDAMLKELEGYGEAGQTAKAHFDRAPRAEFIQITPPSEADKTVMPPEADDRIDNPVREDDFDTSFAYGINQGYEADYGDEHNDSFDFEGDDILDYEDDDSNGNNAEQGPGTQSPGILGTAQQRGGQQDQSPSIHGPAQQSGDEFDIDQAWKLFDTAKQYDQEHGNATRAPAARGTAQPRDYGDGRDSPSRAASGPAKQPGDEGAEKAAIDLTSSPQRQTSPAGSASAKRARASDDQDYSLDDDAPLTTRRKIKRRKTAVESSSDEESLSSKRQETATESSRYAVTPSLGKRSRDDDDGEGDGEQEREQSPKRQKASSPSVPEPLPPASTAAQGDEPGIASYERLSRVVQNDLVPPSPLMEPLTPVAAAADGPGSVSPRHILDLPESPGGESDPKGHESRQRSSSPSAAVNEPQPEPATEALGHTDNGTTTASKLHKLPKYKRKARSKGRGRPNRPWVFGYRFGGEYGLYIMGCPTKGCETGTEVFKTHPLIRHDAADHLEGCGHEFADDDEMVRKFGTQVISDGKKAVSIEWARNWNNELMKEYGDEDRENENF</sequence>
<keyword evidence="6" id="KW-1185">Reference proteome</keyword>
<feature type="compositionally biased region" description="Acidic residues" evidence="3">
    <location>
        <begin position="439"/>
        <end position="454"/>
    </location>
</feature>
<dbReference type="Gene3D" id="1.20.920.10">
    <property type="entry name" value="Bromodomain-like"/>
    <property type="match status" value="1"/>
</dbReference>
<feature type="region of interest" description="Disordered" evidence="3">
    <location>
        <begin position="1"/>
        <end position="23"/>
    </location>
</feature>
<evidence type="ECO:0000259" key="4">
    <source>
        <dbReference type="PROSITE" id="PS50014"/>
    </source>
</evidence>
<dbReference type="GO" id="GO:0006325">
    <property type="term" value="P:chromatin organization"/>
    <property type="evidence" value="ECO:0007669"/>
    <property type="project" value="UniProtKB-ARBA"/>
</dbReference>
<dbReference type="EMBL" id="LCUC01000134">
    <property type="protein sequence ID" value="KKY36241.1"/>
    <property type="molecule type" value="Genomic_DNA"/>
</dbReference>
<dbReference type="CDD" id="cd04369">
    <property type="entry name" value="Bromodomain"/>
    <property type="match status" value="1"/>
</dbReference>
<dbReference type="OrthoDB" id="5239733at2759"/>
<organism evidence="5 6">
    <name type="scientific">Diaporthe ampelina</name>
    <dbReference type="NCBI Taxonomy" id="1214573"/>
    <lineage>
        <taxon>Eukaryota</taxon>
        <taxon>Fungi</taxon>
        <taxon>Dikarya</taxon>
        <taxon>Ascomycota</taxon>
        <taxon>Pezizomycotina</taxon>
        <taxon>Sordariomycetes</taxon>
        <taxon>Sordariomycetidae</taxon>
        <taxon>Diaporthales</taxon>
        <taxon>Diaporthaceae</taxon>
        <taxon>Diaporthe</taxon>
    </lineage>
</organism>
<evidence type="ECO:0000313" key="6">
    <source>
        <dbReference type="Proteomes" id="UP000034680"/>
    </source>
</evidence>
<feature type="compositionally biased region" description="Polar residues" evidence="3">
    <location>
        <begin position="455"/>
        <end position="495"/>
    </location>
</feature>
<accession>A0A0G2FQE7</accession>
<dbReference type="PROSITE" id="PS50014">
    <property type="entry name" value="BROMODOMAIN_2"/>
    <property type="match status" value="1"/>
</dbReference>
<feature type="compositionally biased region" description="Basic and acidic residues" evidence="3">
    <location>
        <begin position="553"/>
        <end position="562"/>
    </location>
</feature>